<dbReference type="STRING" id="128944.AWM75_01000"/>
<evidence type="ECO:0000313" key="3">
    <source>
        <dbReference type="EMBL" id="AMB98656.1"/>
    </source>
</evidence>
<dbReference type="GO" id="GO:0019632">
    <property type="term" value="P:shikimate metabolic process"/>
    <property type="evidence" value="ECO:0007669"/>
    <property type="project" value="TreeGrafter"/>
</dbReference>
<dbReference type="Proteomes" id="UP000062260">
    <property type="component" value="Chromosome"/>
</dbReference>
<evidence type="ECO:0000256" key="2">
    <source>
        <dbReference type="ARBA" id="ARBA00023141"/>
    </source>
</evidence>
<proteinExistence type="predicted"/>
<dbReference type="Gene3D" id="3.40.50.10860">
    <property type="entry name" value="Leucine Dehydrogenase, chain A, domain 1"/>
    <property type="match status" value="1"/>
</dbReference>
<dbReference type="Pfam" id="PF08501">
    <property type="entry name" value="Shikimate_dh_N"/>
    <property type="match status" value="1"/>
</dbReference>
<dbReference type="KEGG" id="auh:AWM75_01000"/>
<keyword evidence="2" id="KW-0057">Aromatic amino acid biosynthesis</keyword>
<evidence type="ECO:0000313" key="4">
    <source>
        <dbReference type="Proteomes" id="UP000062260"/>
    </source>
</evidence>
<dbReference type="SUPFAM" id="SSF53223">
    <property type="entry name" value="Aminoacid dehydrogenase-like, N-terminal domain"/>
    <property type="match status" value="1"/>
</dbReference>
<dbReference type="PANTHER" id="PTHR21089:SF1">
    <property type="entry name" value="BIFUNCTIONAL 3-DEHYDROQUINATE DEHYDRATASE_SHIKIMATE DEHYDROGENASE, CHLOROPLASTIC"/>
    <property type="match status" value="1"/>
</dbReference>
<dbReference type="InterPro" id="IPR013708">
    <property type="entry name" value="Shikimate_DH-bd_N"/>
</dbReference>
<dbReference type="AlphaFoldDB" id="A0A0X8FJV6"/>
<dbReference type="GO" id="GO:0009423">
    <property type="term" value="P:chorismate biosynthetic process"/>
    <property type="evidence" value="ECO:0007669"/>
    <property type="project" value="TreeGrafter"/>
</dbReference>
<gene>
    <name evidence="3" type="ORF">AWM75_01000</name>
</gene>
<dbReference type="GO" id="GO:0004764">
    <property type="term" value="F:shikimate 3-dehydrogenase (NADP+) activity"/>
    <property type="evidence" value="ECO:0007669"/>
    <property type="project" value="InterPro"/>
</dbReference>
<sequence length="285" mass="31091">MTSSEPSLNINGETRIAGIVGSPIKHSKSLAIYNQAFARQAVDAVYLAFETCEAETIGRIEALKNLDALLINVTMPGKHQALACVDHVDQAAAYVQAVNTIVKQDDGWWGYNTDGLGFWQSACRHCGHLPGQKITIFGTGSTSRVILAQAVLMGARQIKLVGRQWQRPLAIKTVIEKLRADFPDLAITCLDLAEDDQVKSALNQADIVVQTTSVGMVGQVNQSVVKEADWFSPHNYVFDIIYEPDQTVFLGQAKGRGCQAFNGLLMLWGQAEINYQLATGKNLLA</sequence>
<evidence type="ECO:0000256" key="1">
    <source>
        <dbReference type="ARBA" id="ARBA00004871"/>
    </source>
</evidence>
<dbReference type="InterPro" id="IPR022893">
    <property type="entry name" value="Shikimate_DH_fam"/>
</dbReference>
<dbReference type="RefSeq" id="WP_067977315.1">
    <property type="nucleotide sequence ID" value="NZ_CP014163.1"/>
</dbReference>
<dbReference type="InterPro" id="IPR036291">
    <property type="entry name" value="NAD(P)-bd_dom_sf"/>
</dbReference>
<keyword evidence="4" id="KW-1185">Reference proteome</keyword>
<keyword evidence="2" id="KW-0028">Amino-acid biosynthesis</keyword>
<dbReference type="InterPro" id="IPR046346">
    <property type="entry name" value="Aminoacid_DH-like_N_sf"/>
</dbReference>
<protein>
    <submittedName>
        <fullName evidence="3">Uncharacterized protein</fullName>
    </submittedName>
</protein>
<organism evidence="3 4">
    <name type="scientific">Aerococcus urinaehominis</name>
    <dbReference type="NCBI Taxonomy" id="128944"/>
    <lineage>
        <taxon>Bacteria</taxon>
        <taxon>Bacillati</taxon>
        <taxon>Bacillota</taxon>
        <taxon>Bacilli</taxon>
        <taxon>Lactobacillales</taxon>
        <taxon>Aerococcaceae</taxon>
        <taxon>Aerococcus</taxon>
    </lineage>
</organism>
<name>A0A0X8FJV6_9LACT</name>
<dbReference type="Gene3D" id="3.40.50.720">
    <property type="entry name" value="NAD(P)-binding Rossmann-like Domain"/>
    <property type="match status" value="1"/>
</dbReference>
<reference evidence="3 4" key="1">
    <citation type="journal article" date="2016" name="Genome Announc.">
        <title>Complete Genome Sequences of Aerococcus christensenii CCUG 28831T, Aerococcus sanguinicola CCUG 43001T, Aerococcus urinae CCUG 36881T, Aerococcus urinaeequi CCUG 28094T, Aerococcus urinaehominis CCUG 42038 BT, and Aerococcus viridans CCUG 4311T.</title>
        <authorList>
            <person name="Carkaci D."/>
            <person name="Dargis R."/>
            <person name="Nielsen X.C."/>
            <person name="Skovgaard O."/>
            <person name="Fuursted K."/>
            <person name="Christensen J.J."/>
        </authorList>
    </citation>
    <scope>NUCLEOTIDE SEQUENCE [LARGE SCALE GENOMIC DNA]</scope>
    <source>
        <strain evidence="3 4">CCUG42038B</strain>
    </source>
</reference>
<dbReference type="PANTHER" id="PTHR21089">
    <property type="entry name" value="SHIKIMATE DEHYDROGENASE"/>
    <property type="match status" value="1"/>
</dbReference>
<dbReference type="EMBL" id="CP014163">
    <property type="protein sequence ID" value="AMB98656.1"/>
    <property type="molecule type" value="Genomic_DNA"/>
</dbReference>
<comment type="pathway">
    <text evidence="1">Metabolic intermediate biosynthesis; chorismate biosynthesis; chorismate from D-erythrose 4-phosphate and phosphoenolpyruvate: step 4/7.</text>
</comment>
<reference evidence="4" key="2">
    <citation type="submission" date="2016-01" db="EMBL/GenBank/DDBJ databases">
        <title>Six Aerococcus type strain genome sequencing and assembly using PacBio and Illumina Hiseq.</title>
        <authorList>
            <person name="Carkaci D."/>
            <person name="Dargis R."/>
            <person name="Nielsen X.C."/>
            <person name="Skovgaard O."/>
            <person name="Fuursted K."/>
            <person name="Christensen J.J."/>
        </authorList>
    </citation>
    <scope>NUCLEOTIDE SEQUENCE [LARGE SCALE GENOMIC DNA]</scope>
    <source>
        <strain evidence="4">CCUG42038B</strain>
    </source>
</reference>
<accession>A0A0X8FJV6</accession>
<dbReference type="SUPFAM" id="SSF51735">
    <property type="entry name" value="NAD(P)-binding Rossmann-fold domains"/>
    <property type="match status" value="1"/>
</dbReference>
<dbReference type="GO" id="GO:0009073">
    <property type="term" value="P:aromatic amino acid family biosynthetic process"/>
    <property type="evidence" value="ECO:0007669"/>
    <property type="project" value="UniProtKB-KW"/>
</dbReference>
<dbReference type="OrthoDB" id="9792692at2"/>